<dbReference type="PIRSF" id="PIRSF016305">
    <property type="entry name" value="LCM_mtfrase"/>
    <property type="match status" value="1"/>
</dbReference>
<comment type="similarity">
    <text evidence="2 8">Belongs to the methyltransferase superfamily. LCMT family.</text>
</comment>
<dbReference type="GO" id="GO:0008168">
    <property type="term" value="F:methyltransferase activity"/>
    <property type="evidence" value="ECO:0007669"/>
    <property type="project" value="UniProtKB-KW"/>
</dbReference>
<keyword evidence="7 8" id="KW-0949">S-adenosyl-L-methionine</keyword>
<dbReference type="PANTHER" id="PTHR13600">
    <property type="entry name" value="LEUCINE CARBOXYL METHYLTRANSFERASE"/>
    <property type="match status" value="1"/>
</dbReference>
<dbReference type="Pfam" id="PF04072">
    <property type="entry name" value="LCM"/>
    <property type="match status" value="1"/>
</dbReference>
<evidence type="ECO:0000256" key="9">
    <source>
        <dbReference type="SAM" id="MobiDB-lite"/>
    </source>
</evidence>
<dbReference type="InterPro" id="IPR007213">
    <property type="entry name" value="Ppm1/Ppm2/Tcmp"/>
</dbReference>
<organism evidence="10 11">
    <name type="scientific">Apiospora marii</name>
    <dbReference type="NCBI Taxonomy" id="335849"/>
    <lineage>
        <taxon>Eukaryota</taxon>
        <taxon>Fungi</taxon>
        <taxon>Dikarya</taxon>
        <taxon>Ascomycota</taxon>
        <taxon>Pezizomycotina</taxon>
        <taxon>Sordariomycetes</taxon>
        <taxon>Xylariomycetidae</taxon>
        <taxon>Amphisphaeriales</taxon>
        <taxon>Apiosporaceae</taxon>
        <taxon>Apiospora</taxon>
    </lineage>
</organism>
<gene>
    <name evidence="10" type="ORF">PG991_005276</name>
</gene>
<proteinExistence type="inferred from homology"/>
<evidence type="ECO:0000313" key="11">
    <source>
        <dbReference type="Proteomes" id="UP001396898"/>
    </source>
</evidence>
<evidence type="ECO:0000256" key="6">
    <source>
        <dbReference type="ARBA" id="ARBA00022679"/>
    </source>
</evidence>
<evidence type="ECO:0000256" key="8">
    <source>
        <dbReference type="PIRNR" id="PIRNR016305"/>
    </source>
</evidence>
<sequence>MAAPSIPNLLSLRGSRGGGRGRGSRRGGPFGGGAASGPSHDTTIQGTDTDASVSRLSAVDMGYLEDPYAQYFVQNQMGPPTRRLPIINRGEMKATGEAAVVSRMFAAARLDRLIDAFLSSDVGSEASRKQIVSLGAGTDTRCFRLLSRSNVAGLIYHEVDFPTISAKKRQTVQGTPALRNIITPDPHQAEGDTFSTSSWSCTQLPNNCQYWCHGVDLRDLAKATSPILPGLQPGVPTLLVSECCLCYLQTSQGKDVIKHFTEQMPDLSIIIYEPVKPNDPFGKQMVANLAARKIHMPTLEVYCEPTDQETRLKEAGFQVSKARTVESIWKNWISSDEKERVDELEGLDEVEEWNLLADHYLVAWGWRGKGFEAWKDI</sequence>
<comment type="function">
    <text evidence="8">Methylates the carboxyl group of the C-terminal leucine residue of protein phosphatase 2A catalytic subunits to form alpha-leucine ester residues.</text>
</comment>
<evidence type="ECO:0000256" key="5">
    <source>
        <dbReference type="ARBA" id="ARBA00022603"/>
    </source>
</evidence>
<evidence type="ECO:0000256" key="3">
    <source>
        <dbReference type="ARBA" id="ARBA00012834"/>
    </source>
</evidence>
<evidence type="ECO:0000256" key="4">
    <source>
        <dbReference type="ARBA" id="ARBA00017497"/>
    </source>
</evidence>
<dbReference type="InterPro" id="IPR016651">
    <property type="entry name" value="LCMT1"/>
</dbReference>
<reference evidence="10 11" key="1">
    <citation type="submission" date="2023-01" db="EMBL/GenBank/DDBJ databases">
        <title>Analysis of 21 Apiospora genomes using comparative genomics revels a genus with tremendous synthesis potential of carbohydrate active enzymes and secondary metabolites.</title>
        <authorList>
            <person name="Sorensen T."/>
        </authorList>
    </citation>
    <scope>NUCLEOTIDE SEQUENCE [LARGE SCALE GENOMIC DNA]</scope>
    <source>
        <strain evidence="10 11">CBS 20057</strain>
    </source>
</reference>
<dbReference type="Proteomes" id="UP001396898">
    <property type="component" value="Unassembled WGS sequence"/>
</dbReference>
<keyword evidence="5 8" id="KW-0489">Methyltransferase</keyword>
<dbReference type="GO" id="GO:0032259">
    <property type="term" value="P:methylation"/>
    <property type="evidence" value="ECO:0007669"/>
    <property type="project" value="UniProtKB-KW"/>
</dbReference>
<dbReference type="EC" id="2.1.1.233" evidence="3 8"/>
<accession>A0ABR1S8Q5</accession>
<protein>
    <recommendedName>
        <fullName evidence="4 8">Leucine carboxyl methyltransferase 1</fullName>
        <ecNumber evidence="3 8">2.1.1.233</ecNumber>
    </recommendedName>
</protein>
<evidence type="ECO:0000313" key="10">
    <source>
        <dbReference type="EMBL" id="KAK8028220.1"/>
    </source>
</evidence>
<evidence type="ECO:0000256" key="2">
    <source>
        <dbReference type="ARBA" id="ARBA00010703"/>
    </source>
</evidence>
<evidence type="ECO:0000256" key="1">
    <source>
        <dbReference type="ARBA" id="ARBA00000724"/>
    </source>
</evidence>
<dbReference type="PANTHER" id="PTHR13600:SF21">
    <property type="entry name" value="LEUCINE CARBOXYL METHYLTRANSFERASE 1"/>
    <property type="match status" value="1"/>
</dbReference>
<feature type="compositionally biased region" description="Gly residues" evidence="9">
    <location>
        <begin position="15"/>
        <end position="35"/>
    </location>
</feature>
<keyword evidence="11" id="KW-1185">Reference proteome</keyword>
<keyword evidence="6 8" id="KW-0808">Transferase</keyword>
<feature type="region of interest" description="Disordered" evidence="9">
    <location>
        <begin position="1"/>
        <end position="47"/>
    </location>
</feature>
<evidence type="ECO:0000256" key="7">
    <source>
        <dbReference type="ARBA" id="ARBA00022691"/>
    </source>
</evidence>
<comment type="catalytic activity">
    <reaction evidence="1 8">
        <text>[phosphatase 2A protein]-C-terminal L-leucine + S-adenosyl-L-methionine = [phosphatase 2A protein]-C-terminal L-leucine methyl ester + S-adenosyl-L-homocysteine</text>
        <dbReference type="Rhea" id="RHEA:48544"/>
        <dbReference type="Rhea" id="RHEA-COMP:12134"/>
        <dbReference type="Rhea" id="RHEA-COMP:12135"/>
        <dbReference type="ChEBI" id="CHEBI:57856"/>
        <dbReference type="ChEBI" id="CHEBI:59789"/>
        <dbReference type="ChEBI" id="CHEBI:90516"/>
        <dbReference type="ChEBI" id="CHEBI:90517"/>
        <dbReference type="EC" id="2.1.1.233"/>
    </reaction>
</comment>
<dbReference type="InterPro" id="IPR029063">
    <property type="entry name" value="SAM-dependent_MTases_sf"/>
</dbReference>
<dbReference type="EMBL" id="JAQQWI010000007">
    <property type="protein sequence ID" value="KAK8028220.1"/>
    <property type="molecule type" value="Genomic_DNA"/>
</dbReference>
<comment type="caution">
    <text evidence="10">The sequence shown here is derived from an EMBL/GenBank/DDBJ whole genome shotgun (WGS) entry which is preliminary data.</text>
</comment>
<dbReference type="SUPFAM" id="SSF53335">
    <property type="entry name" value="S-adenosyl-L-methionine-dependent methyltransferases"/>
    <property type="match status" value="1"/>
</dbReference>
<dbReference type="Gene3D" id="3.40.50.150">
    <property type="entry name" value="Vaccinia Virus protein VP39"/>
    <property type="match status" value="1"/>
</dbReference>
<name>A0ABR1S8Q5_9PEZI</name>